<evidence type="ECO:0000313" key="1">
    <source>
        <dbReference type="EMBL" id="QSG04102.1"/>
    </source>
</evidence>
<keyword evidence="1" id="KW-0808">Transferase</keyword>
<protein>
    <submittedName>
        <fullName evidence="1">SAM-dependent methyltransferase</fullName>
    </submittedName>
</protein>
<dbReference type="AlphaFoldDB" id="A0A897MUB6"/>
<name>A0A897MUB6_9EURY</name>
<sequence>MVDPFGHAIYDHYHGTRSAPLVQRDGEQTLDHPIEEFYFNPYEAGDDPWLETWLDGPLLDMGAGAGRHVRHFQTRFETIGIEHSEPLVETMRDRGVKDARLADMFALRDSFEADRFGSALAYGTQLGLARSMAGLRTFLADLAYVTTRDGTAVLDCYDPTQAATEELLGYRSDPTPGLAYRLFQFEYDGVLGRPLLFRLFSPDRVREATTGTGWTVVDVDHGDGDTAHYRIALEKRGSSD</sequence>
<accession>A0A897MUB6</accession>
<evidence type="ECO:0000313" key="2">
    <source>
        <dbReference type="Proteomes" id="UP000663586"/>
    </source>
</evidence>
<reference evidence="1" key="1">
    <citation type="submission" date="2020-11" db="EMBL/GenBank/DDBJ databases">
        <title>Carbohydrate-dependent, anaerobic sulfur respiration: A novel catabolism in halophilic archaea.</title>
        <authorList>
            <person name="Sorokin D.Y."/>
            <person name="Messina E."/>
            <person name="Smedile F."/>
            <person name="La Cono V."/>
            <person name="Hallsworth J.E."/>
            <person name="Yakimov M.M."/>
        </authorList>
    </citation>
    <scope>NUCLEOTIDE SEQUENCE</scope>
    <source>
        <strain evidence="1">AArc-S</strain>
    </source>
</reference>
<proteinExistence type="predicted"/>
<keyword evidence="2" id="KW-1185">Reference proteome</keyword>
<dbReference type="RefSeq" id="WP_238478128.1">
    <property type="nucleotide sequence ID" value="NZ_CP064786.1"/>
</dbReference>
<keyword evidence="1" id="KW-0489">Methyltransferase</keyword>
<dbReference type="Gene3D" id="3.40.50.150">
    <property type="entry name" value="Vaccinia Virus protein VP39"/>
    <property type="match status" value="1"/>
</dbReference>
<dbReference type="KEGG" id="hara:AArcS_2913"/>
<dbReference type="GeneID" id="70686291"/>
<organism evidence="1 2">
    <name type="scientific">Natranaeroarchaeum sulfidigenes</name>
    <dbReference type="NCBI Taxonomy" id="2784880"/>
    <lineage>
        <taxon>Archaea</taxon>
        <taxon>Methanobacteriati</taxon>
        <taxon>Methanobacteriota</taxon>
        <taxon>Stenosarchaea group</taxon>
        <taxon>Halobacteria</taxon>
        <taxon>Halobacteriales</taxon>
        <taxon>Natronoarchaeaceae</taxon>
        <taxon>Natranaeroarchaeum</taxon>
    </lineage>
</organism>
<dbReference type="GO" id="GO:0032259">
    <property type="term" value="P:methylation"/>
    <property type="evidence" value="ECO:0007669"/>
    <property type="project" value="UniProtKB-KW"/>
</dbReference>
<dbReference type="SUPFAM" id="SSF53335">
    <property type="entry name" value="S-adenosyl-L-methionine-dependent methyltransferases"/>
    <property type="match status" value="1"/>
</dbReference>
<dbReference type="InterPro" id="IPR029063">
    <property type="entry name" value="SAM-dependent_MTases_sf"/>
</dbReference>
<dbReference type="Proteomes" id="UP000663586">
    <property type="component" value="Chromosome"/>
</dbReference>
<gene>
    <name evidence="1" type="ORF">AArcS_2913</name>
</gene>
<dbReference type="EMBL" id="CP064786">
    <property type="protein sequence ID" value="QSG04102.1"/>
    <property type="molecule type" value="Genomic_DNA"/>
</dbReference>
<dbReference type="GO" id="GO:0008168">
    <property type="term" value="F:methyltransferase activity"/>
    <property type="evidence" value="ECO:0007669"/>
    <property type="project" value="UniProtKB-KW"/>
</dbReference>